<organism evidence="2 3">
    <name type="scientific">Cryptococcus gattii EJB2</name>
    <dbReference type="NCBI Taxonomy" id="1296103"/>
    <lineage>
        <taxon>Eukaryota</taxon>
        <taxon>Fungi</taxon>
        <taxon>Dikarya</taxon>
        <taxon>Basidiomycota</taxon>
        <taxon>Agaricomycotina</taxon>
        <taxon>Tremellomycetes</taxon>
        <taxon>Tremellales</taxon>
        <taxon>Cryptococcaceae</taxon>
        <taxon>Cryptococcus</taxon>
        <taxon>Cryptococcus gattii species complex</taxon>
    </lineage>
</organism>
<keyword evidence="3" id="KW-1185">Reference proteome</keyword>
<accession>A0ABR5BZ34</accession>
<keyword evidence="1" id="KW-0472">Membrane</keyword>
<gene>
    <name evidence="2" type="ORF">I306_02036</name>
</gene>
<dbReference type="EMBL" id="KN848628">
    <property type="protein sequence ID" value="KIR80899.1"/>
    <property type="molecule type" value="Genomic_DNA"/>
</dbReference>
<dbReference type="Proteomes" id="UP000054272">
    <property type="component" value="Unassembled WGS sequence"/>
</dbReference>
<reference evidence="2 3" key="1">
    <citation type="submission" date="2015-01" db="EMBL/GenBank/DDBJ databases">
        <title>The Genome Sequence of Cryptococcus gattii EJB2.</title>
        <authorList>
            <consortium name="The Broad Institute Genomics Platform"/>
            <person name="Cuomo C."/>
            <person name="Litvintseva A."/>
            <person name="Chen Y."/>
            <person name="Heitman J."/>
            <person name="Sun S."/>
            <person name="Springer D."/>
            <person name="Dromer F."/>
            <person name="Young S."/>
            <person name="Zeng Q."/>
            <person name="Gargeya S."/>
            <person name="Abouelleil A."/>
            <person name="Alvarado L."/>
            <person name="Chapman S.B."/>
            <person name="Gainer-Dewar J."/>
            <person name="Goldberg J."/>
            <person name="Griggs A."/>
            <person name="Gujja S."/>
            <person name="Hansen M."/>
            <person name="Howarth C."/>
            <person name="Imamovic A."/>
            <person name="Larimer J."/>
            <person name="Murphy C."/>
            <person name="Naylor J."/>
            <person name="Pearson M."/>
            <person name="Priest M."/>
            <person name="Roberts A."/>
            <person name="Saif S."/>
            <person name="Shea T."/>
            <person name="Sykes S."/>
            <person name="Wortman J."/>
            <person name="Nusbaum C."/>
            <person name="Birren B."/>
        </authorList>
    </citation>
    <scope>NUCLEOTIDE SEQUENCE [LARGE SCALE GENOMIC DNA]</scope>
    <source>
        <strain evidence="2 3">EJB2</strain>
    </source>
</reference>
<evidence type="ECO:0000313" key="3">
    <source>
        <dbReference type="Proteomes" id="UP000054272"/>
    </source>
</evidence>
<name>A0ABR5BZ34_9TREE</name>
<feature type="transmembrane region" description="Helical" evidence="1">
    <location>
        <begin position="99"/>
        <end position="117"/>
    </location>
</feature>
<sequence>MEDAWYQYSAFCLAKVRWKKPSTSTYLIYKHTISDLIQCHGSLFYSTLIPLPYQHSLDTDKSCTDCVSQTNLKVWDAGQVAEGEWKELKGNKESWIESGWLGLWVSGFLGFWVSGFLDLF</sequence>
<protein>
    <submittedName>
        <fullName evidence="2">Uncharacterized protein</fullName>
    </submittedName>
</protein>
<evidence type="ECO:0000256" key="1">
    <source>
        <dbReference type="SAM" id="Phobius"/>
    </source>
</evidence>
<evidence type="ECO:0000313" key="2">
    <source>
        <dbReference type="EMBL" id="KIR80899.1"/>
    </source>
</evidence>
<keyword evidence="1" id="KW-1133">Transmembrane helix</keyword>
<keyword evidence="1" id="KW-0812">Transmembrane</keyword>
<proteinExistence type="predicted"/>